<reference evidence="5 6" key="1">
    <citation type="submission" date="2020-08" db="EMBL/GenBank/DDBJ databases">
        <title>Genomic Encyclopedia of Type Strains, Phase IV (KMG-IV): sequencing the most valuable type-strain genomes for metagenomic binning, comparative biology and taxonomic classification.</title>
        <authorList>
            <person name="Goeker M."/>
        </authorList>
    </citation>
    <scope>NUCLEOTIDE SEQUENCE [LARGE SCALE GENOMIC DNA]</scope>
    <source>
        <strain evidence="5 6">DSM 21458</strain>
    </source>
</reference>
<protein>
    <submittedName>
        <fullName evidence="5">Branched-chain amino acid transport system ATP-binding protein</fullName>
    </submittedName>
</protein>
<dbReference type="CDD" id="cd03219">
    <property type="entry name" value="ABC_Mj1267_LivG_branched"/>
    <property type="match status" value="1"/>
</dbReference>
<dbReference type="Proteomes" id="UP000569951">
    <property type="component" value="Unassembled WGS sequence"/>
</dbReference>
<dbReference type="InterPro" id="IPR032823">
    <property type="entry name" value="BCA_ABC_TP_C"/>
</dbReference>
<evidence type="ECO:0000256" key="1">
    <source>
        <dbReference type="ARBA" id="ARBA00022448"/>
    </source>
</evidence>
<evidence type="ECO:0000313" key="6">
    <source>
        <dbReference type="Proteomes" id="UP000569951"/>
    </source>
</evidence>
<accession>A0A841HZN2</accession>
<dbReference type="GO" id="GO:1903806">
    <property type="term" value="P:L-isoleucine import across plasma membrane"/>
    <property type="evidence" value="ECO:0007669"/>
    <property type="project" value="TreeGrafter"/>
</dbReference>
<dbReference type="SMART" id="SM00382">
    <property type="entry name" value="AAA"/>
    <property type="match status" value="1"/>
</dbReference>
<dbReference type="InterPro" id="IPR003593">
    <property type="entry name" value="AAA+_ATPase"/>
</dbReference>
<dbReference type="Gene3D" id="3.40.50.300">
    <property type="entry name" value="P-loop containing nucleotide triphosphate hydrolases"/>
    <property type="match status" value="1"/>
</dbReference>
<dbReference type="GO" id="GO:0015188">
    <property type="term" value="F:L-isoleucine transmembrane transporter activity"/>
    <property type="evidence" value="ECO:0007669"/>
    <property type="project" value="TreeGrafter"/>
</dbReference>
<dbReference type="Pfam" id="PF00005">
    <property type="entry name" value="ABC_tran"/>
    <property type="match status" value="1"/>
</dbReference>
<keyword evidence="2" id="KW-0547">Nucleotide-binding</keyword>
<name>A0A841HZN2_9DEIO</name>
<proteinExistence type="predicted"/>
<dbReference type="GO" id="GO:0005524">
    <property type="term" value="F:ATP binding"/>
    <property type="evidence" value="ECO:0007669"/>
    <property type="project" value="UniProtKB-KW"/>
</dbReference>
<dbReference type="PANTHER" id="PTHR45772:SF7">
    <property type="entry name" value="AMINO ACID ABC TRANSPORTER ATP-BINDING PROTEIN"/>
    <property type="match status" value="1"/>
</dbReference>
<dbReference type="InterPro" id="IPR051120">
    <property type="entry name" value="ABC_AA/LPS_Transport"/>
</dbReference>
<dbReference type="PROSITE" id="PS50893">
    <property type="entry name" value="ABC_TRANSPORTER_2"/>
    <property type="match status" value="1"/>
</dbReference>
<dbReference type="RefSeq" id="WP_183987613.1">
    <property type="nucleotide sequence ID" value="NZ_JACHHG010000008.1"/>
</dbReference>
<dbReference type="InterPro" id="IPR003439">
    <property type="entry name" value="ABC_transporter-like_ATP-bd"/>
</dbReference>
<evidence type="ECO:0000256" key="3">
    <source>
        <dbReference type="ARBA" id="ARBA00022840"/>
    </source>
</evidence>
<dbReference type="Pfam" id="PF12399">
    <property type="entry name" value="BCA_ABC_TP_C"/>
    <property type="match status" value="1"/>
</dbReference>
<dbReference type="GO" id="GO:0005886">
    <property type="term" value="C:plasma membrane"/>
    <property type="evidence" value="ECO:0007669"/>
    <property type="project" value="TreeGrafter"/>
</dbReference>
<keyword evidence="1" id="KW-0813">Transport</keyword>
<gene>
    <name evidence="5" type="ORF">HNR42_002292</name>
</gene>
<keyword evidence="6" id="KW-1185">Reference proteome</keyword>
<dbReference type="GO" id="GO:1903805">
    <property type="term" value="P:L-valine import across plasma membrane"/>
    <property type="evidence" value="ECO:0007669"/>
    <property type="project" value="TreeGrafter"/>
</dbReference>
<feature type="domain" description="ABC transporter" evidence="4">
    <location>
        <begin position="4"/>
        <end position="238"/>
    </location>
</feature>
<dbReference type="GO" id="GO:0016887">
    <property type="term" value="F:ATP hydrolysis activity"/>
    <property type="evidence" value="ECO:0007669"/>
    <property type="project" value="InterPro"/>
</dbReference>
<dbReference type="GO" id="GO:0042941">
    <property type="term" value="P:D-alanine transmembrane transport"/>
    <property type="evidence" value="ECO:0007669"/>
    <property type="project" value="TreeGrafter"/>
</dbReference>
<dbReference type="PANTHER" id="PTHR45772">
    <property type="entry name" value="CONSERVED COMPONENT OF ABC TRANSPORTER FOR NATURAL AMINO ACIDS-RELATED"/>
    <property type="match status" value="1"/>
</dbReference>
<dbReference type="GO" id="GO:0015192">
    <property type="term" value="F:L-phenylalanine transmembrane transporter activity"/>
    <property type="evidence" value="ECO:0007669"/>
    <property type="project" value="TreeGrafter"/>
</dbReference>
<dbReference type="InterPro" id="IPR027417">
    <property type="entry name" value="P-loop_NTPase"/>
</dbReference>
<evidence type="ECO:0000259" key="4">
    <source>
        <dbReference type="PROSITE" id="PS50893"/>
    </source>
</evidence>
<dbReference type="SUPFAM" id="SSF52540">
    <property type="entry name" value="P-loop containing nucleoside triphosphate hydrolases"/>
    <property type="match status" value="1"/>
</dbReference>
<sequence length="244" mass="26281">MSLLEAHGLSKRFGGLKAVSELSFHLEEGEILGVIGPNGAGKTTLLNLLSGVYVPDAGRLVLGGQDLTHAPMERRCHAGLGRAFQVVRPFPEMSVFDNVLVGALFGKPGGRLQEARARTEAILALTDLEAVADRNAHDLSLLQDKRLEVARALATQPRVLLLDEVMAGLRPTEAQEAVGLVKRVRASGVSVLFIEHVMPVVRELADRVLVMDYGQKLAEGSYLEVTSDPRVVEAYLGADEEDVA</sequence>
<dbReference type="GO" id="GO:0005304">
    <property type="term" value="F:L-valine transmembrane transporter activity"/>
    <property type="evidence" value="ECO:0007669"/>
    <property type="project" value="TreeGrafter"/>
</dbReference>
<dbReference type="EMBL" id="JACHHG010000008">
    <property type="protein sequence ID" value="MBB6098857.1"/>
    <property type="molecule type" value="Genomic_DNA"/>
</dbReference>
<keyword evidence="3 5" id="KW-0067">ATP-binding</keyword>
<evidence type="ECO:0000313" key="5">
    <source>
        <dbReference type="EMBL" id="MBB6098857.1"/>
    </source>
</evidence>
<organism evidence="5 6">
    <name type="scientific">Deinobacterium chartae</name>
    <dbReference type="NCBI Taxonomy" id="521158"/>
    <lineage>
        <taxon>Bacteria</taxon>
        <taxon>Thermotogati</taxon>
        <taxon>Deinococcota</taxon>
        <taxon>Deinococci</taxon>
        <taxon>Deinococcales</taxon>
        <taxon>Deinococcaceae</taxon>
        <taxon>Deinobacterium</taxon>
    </lineage>
</organism>
<evidence type="ECO:0000256" key="2">
    <source>
        <dbReference type="ARBA" id="ARBA00022741"/>
    </source>
</evidence>
<dbReference type="GO" id="GO:0015808">
    <property type="term" value="P:L-alanine transport"/>
    <property type="evidence" value="ECO:0007669"/>
    <property type="project" value="TreeGrafter"/>
</dbReference>
<dbReference type="AlphaFoldDB" id="A0A841HZN2"/>
<comment type="caution">
    <text evidence="5">The sequence shown here is derived from an EMBL/GenBank/DDBJ whole genome shotgun (WGS) entry which is preliminary data.</text>
</comment>